<sequence length="139" mass="15800">MAETWRPVRFSGISPLRSGTSLIDVTLDELGDVDLRNDASVTAIRFLPGKQHMSIFFDFRHDSIPVMITLEFCAVELDKIGYYLPTGVEPTYGNALLSSLLYWKNQDSGREGFTVDTTALEVEFYTEELRAQVWRAWQG</sequence>
<gene>
    <name evidence="1" type="ORF">LX83_005726</name>
</gene>
<evidence type="ECO:0000313" key="2">
    <source>
        <dbReference type="Proteomes" id="UP001206128"/>
    </source>
</evidence>
<proteinExistence type="predicted"/>
<name>A0AAE3KNN0_9PSEU</name>
<dbReference type="AlphaFoldDB" id="A0AAE3KNN0"/>
<keyword evidence="2" id="KW-1185">Reference proteome</keyword>
<evidence type="ECO:0000313" key="1">
    <source>
        <dbReference type="EMBL" id="MCP2168848.1"/>
    </source>
</evidence>
<protein>
    <submittedName>
        <fullName evidence="1">Uncharacterized protein</fullName>
    </submittedName>
</protein>
<dbReference type="RefSeq" id="WP_253777033.1">
    <property type="nucleotide sequence ID" value="NZ_JAMTCK010000015.1"/>
</dbReference>
<dbReference type="EMBL" id="JAMTCK010000015">
    <property type="protein sequence ID" value="MCP2168848.1"/>
    <property type="molecule type" value="Genomic_DNA"/>
</dbReference>
<organism evidence="1 2">
    <name type="scientific">Goodfellowiella coeruleoviolacea</name>
    <dbReference type="NCBI Taxonomy" id="334858"/>
    <lineage>
        <taxon>Bacteria</taxon>
        <taxon>Bacillati</taxon>
        <taxon>Actinomycetota</taxon>
        <taxon>Actinomycetes</taxon>
        <taxon>Pseudonocardiales</taxon>
        <taxon>Pseudonocardiaceae</taxon>
        <taxon>Goodfellowiella</taxon>
    </lineage>
</organism>
<accession>A0AAE3KNN0</accession>
<comment type="caution">
    <text evidence="1">The sequence shown here is derived from an EMBL/GenBank/DDBJ whole genome shotgun (WGS) entry which is preliminary data.</text>
</comment>
<reference evidence="1" key="1">
    <citation type="submission" date="2022-06" db="EMBL/GenBank/DDBJ databases">
        <title>Genomic Encyclopedia of Archaeal and Bacterial Type Strains, Phase II (KMG-II): from individual species to whole genera.</title>
        <authorList>
            <person name="Goeker M."/>
        </authorList>
    </citation>
    <scope>NUCLEOTIDE SEQUENCE</scope>
    <source>
        <strain evidence="1">DSM 43935</strain>
    </source>
</reference>
<dbReference type="Proteomes" id="UP001206128">
    <property type="component" value="Unassembled WGS sequence"/>
</dbReference>